<protein>
    <submittedName>
        <fullName evidence="1">Uncharacterized protein</fullName>
    </submittedName>
</protein>
<dbReference type="RefSeq" id="WP_039335061.1">
    <property type="nucleotide sequence ID" value="NZ_JTJJ01000092.1"/>
</dbReference>
<dbReference type="AlphaFoldDB" id="A0A0B1R4P9"/>
<dbReference type="EMBL" id="JTJJ01000092">
    <property type="protein sequence ID" value="KHJ66162.1"/>
    <property type="molecule type" value="Genomic_DNA"/>
</dbReference>
<dbReference type="Proteomes" id="UP000030853">
    <property type="component" value="Unassembled WGS sequence"/>
</dbReference>
<gene>
    <name evidence="1" type="ORF">QU24_20755</name>
</gene>
<accession>A0A0B1R4P9</accession>
<sequence length="302" mass="34101">MRKLQVTEFPKHVYRQIEAQALLTGHSVEDEIRMRLVHLYNGQPDHGDEVVPARMRWRKEVGGRLTWIWQRLTEDGLLPGDSGLAHLARCAGEKTAGPLLDCQEGRSDMDFGLADRLAASLDIRADWLLCGTGTPFPVADLGQISAWDDFFIPGSAAGEYTYELMRVNGLENDGVLLCFRCKGDGHMASGRINDLFRLTLTSEYGVNLTSFLQFFVYLKSHLQPHQLHSSEYVINVHSPDFIVNALGQHHPYWFTQLRRRCPAPWLEHILNGRRPFPEFGGYDDCLREIAAVPFLPAIPSSA</sequence>
<name>A0A0B1R4P9_9GAMM</name>
<reference evidence="1 2" key="1">
    <citation type="submission" date="2014-11" db="EMBL/GenBank/DDBJ databases">
        <title>Genome sequencing of Pantoea rodasii ND03.</title>
        <authorList>
            <person name="Muhamad Yunos N.Y."/>
            <person name="Chan K.-G."/>
        </authorList>
    </citation>
    <scope>NUCLEOTIDE SEQUENCE [LARGE SCALE GENOMIC DNA]</scope>
    <source>
        <strain evidence="1 2">ND03</strain>
    </source>
</reference>
<comment type="caution">
    <text evidence="1">The sequence shown here is derived from an EMBL/GenBank/DDBJ whole genome shotgun (WGS) entry which is preliminary data.</text>
</comment>
<organism evidence="1 2">
    <name type="scientific">Pantoea rodasii</name>
    <dbReference type="NCBI Taxonomy" id="1076549"/>
    <lineage>
        <taxon>Bacteria</taxon>
        <taxon>Pseudomonadati</taxon>
        <taxon>Pseudomonadota</taxon>
        <taxon>Gammaproteobacteria</taxon>
        <taxon>Enterobacterales</taxon>
        <taxon>Erwiniaceae</taxon>
        <taxon>Pantoea</taxon>
    </lineage>
</organism>
<evidence type="ECO:0000313" key="2">
    <source>
        <dbReference type="Proteomes" id="UP000030853"/>
    </source>
</evidence>
<evidence type="ECO:0000313" key="1">
    <source>
        <dbReference type="EMBL" id="KHJ66162.1"/>
    </source>
</evidence>
<proteinExistence type="predicted"/>